<dbReference type="InterPro" id="IPR017871">
    <property type="entry name" value="ABC_transporter-like_CS"/>
</dbReference>
<evidence type="ECO:0000256" key="5">
    <source>
        <dbReference type="ARBA" id="ARBA00022737"/>
    </source>
</evidence>
<dbReference type="GO" id="GO:0000049">
    <property type="term" value="F:tRNA binding"/>
    <property type="evidence" value="ECO:0007669"/>
    <property type="project" value="UniProtKB-UniRule"/>
</dbReference>
<dbReference type="PANTHER" id="PTHR43858">
    <property type="entry name" value="ENERGY-DEPENDENT TRANSLATIONAL THROTTLE PROTEIN ETTA"/>
    <property type="match status" value="1"/>
</dbReference>
<dbReference type="GO" id="GO:0005737">
    <property type="term" value="C:cytoplasm"/>
    <property type="evidence" value="ECO:0007669"/>
    <property type="project" value="UniProtKB-SubCell"/>
</dbReference>
<dbReference type="GO" id="GO:0019843">
    <property type="term" value="F:rRNA binding"/>
    <property type="evidence" value="ECO:0007669"/>
    <property type="project" value="UniProtKB-UniRule"/>
</dbReference>
<dbReference type="GO" id="GO:0045900">
    <property type="term" value="P:negative regulation of translational elongation"/>
    <property type="evidence" value="ECO:0007669"/>
    <property type="project" value="UniProtKB-UniRule"/>
</dbReference>
<dbReference type="SUPFAM" id="SSF52540">
    <property type="entry name" value="P-loop containing nucleoside triphosphate hydrolases"/>
    <property type="match status" value="2"/>
</dbReference>
<dbReference type="InterPro" id="IPR003439">
    <property type="entry name" value="ABC_transporter-like_ATP-bd"/>
</dbReference>
<comment type="domain">
    <text evidence="12">The P-site tRNA interaction motif (PtIM domain) probably interacts with the P-site tRNA(fMet) as well as the 23S rRNA.</text>
</comment>
<feature type="domain" description="ABC transporter" evidence="14">
    <location>
        <begin position="325"/>
        <end position="551"/>
    </location>
</feature>
<dbReference type="EC" id="3.6.1.-" evidence="12"/>
<dbReference type="InterPro" id="IPR022374">
    <property type="entry name" value="EttA"/>
</dbReference>
<reference evidence="15" key="2">
    <citation type="submission" date="2021-04" db="EMBL/GenBank/DDBJ databases">
        <authorList>
            <person name="Gilroy R."/>
        </authorList>
    </citation>
    <scope>NUCLEOTIDE SEQUENCE</scope>
    <source>
        <strain evidence="15">CHK160-9182</strain>
    </source>
</reference>
<gene>
    <name evidence="12 15" type="primary">ettA</name>
    <name evidence="15" type="ORF">H9889_02225</name>
</gene>
<evidence type="ECO:0000256" key="7">
    <source>
        <dbReference type="ARBA" id="ARBA00022801"/>
    </source>
</evidence>
<dbReference type="InterPro" id="IPR027417">
    <property type="entry name" value="P-loop_NTPase"/>
</dbReference>
<feature type="binding site" evidence="12">
    <location>
        <begin position="357"/>
        <end position="364"/>
    </location>
    <ligand>
        <name>ATP</name>
        <dbReference type="ChEBI" id="CHEBI:30616"/>
        <label>2</label>
    </ligand>
</feature>
<dbReference type="PROSITE" id="PS50893">
    <property type="entry name" value="ABC_TRANSPORTER_2"/>
    <property type="match status" value="2"/>
</dbReference>
<evidence type="ECO:0000313" key="16">
    <source>
        <dbReference type="Proteomes" id="UP000823934"/>
    </source>
</evidence>
<dbReference type="SMART" id="SM00382">
    <property type="entry name" value="AAA"/>
    <property type="match status" value="2"/>
</dbReference>
<accession>A0A9D1Q643</accession>
<evidence type="ECO:0000256" key="10">
    <source>
        <dbReference type="ARBA" id="ARBA00022884"/>
    </source>
</evidence>
<comment type="caution">
    <text evidence="15">The sequence shown here is derived from an EMBL/GenBank/DDBJ whole genome shotgun (WGS) entry which is preliminary data.</text>
</comment>
<evidence type="ECO:0000256" key="2">
    <source>
        <dbReference type="ARBA" id="ARBA00022490"/>
    </source>
</evidence>
<keyword evidence="13" id="KW-0175">Coiled coil</keyword>
<organism evidence="15 16">
    <name type="scientific">Candidatus Ignatzschineria merdigallinarum</name>
    <dbReference type="NCBI Taxonomy" id="2838621"/>
    <lineage>
        <taxon>Bacteria</taxon>
        <taxon>Pseudomonadati</taxon>
        <taxon>Pseudomonadota</taxon>
        <taxon>Gammaproteobacteria</taxon>
        <taxon>Cardiobacteriales</taxon>
        <taxon>Ignatzschineriaceae</taxon>
        <taxon>Ignatzschineria</taxon>
    </lineage>
</organism>
<feature type="region of interest" description="Arm" evidence="12">
    <location>
        <begin position="96"/>
        <end position="140"/>
    </location>
</feature>
<dbReference type="Pfam" id="PF00005">
    <property type="entry name" value="ABC_tran"/>
    <property type="match status" value="2"/>
</dbReference>
<dbReference type="NCBIfam" id="TIGR03719">
    <property type="entry name" value="ABC_ABC_ChvD"/>
    <property type="match status" value="1"/>
</dbReference>
<dbReference type="CDD" id="cd03221">
    <property type="entry name" value="ABCF_EF-3"/>
    <property type="match status" value="2"/>
</dbReference>
<dbReference type="GO" id="GO:0006412">
    <property type="term" value="P:translation"/>
    <property type="evidence" value="ECO:0007669"/>
    <property type="project" value="UniProtKB-KW"/>
</dbReference>
<evidence type="ECO:0000256" key="4">
    <source>
        <dbReference type="ARBA" id="ARBA00022730"/>
    </source>
</evidence>
<keyword evidence="9 12" id="KW-0810">Translation regulation</keyword>
<dbReference type="InterPro" id="IPR003593">
    <property type="entry name" value="AAA+_ATPase"/>
</dbReference>
<evidence type="ECO:0000256" key="3">
    <source>
        <dbReference type="ARBA" id="ARBA00022555"/>
    </source>
</evidence>
<sequence>MSGQYIYTMNRVSKVVPPNREILKDISISFFPGAKIGVLGLNGAGKSTLLRIMAGVDTNIQGEARVQTGTKIGYLEQEPHLNEALDVRGNLEEAMSHIKNAQAELDEVYAAYAEPDADFDALAAKQAELEAILASSDGHALDRQLEIAADALRLPPMDRDVATLSGGEKRRVALCKLLLSKPDMLLLDEPTNHLDAESVAWLERFLHDYPGTVVAVTHDRYFLDNVAGWILELDRGRGIPYEGNYSSWLEQKNRRLEQEAKQEESIAKAIKKELEWVRQGVKGRQSKSKARLARFEELESQEFQERNETMEIYIPPGPRLGDLVVEATNVSKAFGEKLLYEGLSFNLPKGGIVGVIGPNGAGKSTLFKLMTGQLEADEGEFRVGESVELAYVDQSRDTLDGSKTVWEEISGGSDIIKVGNYETPSRAYCGRFNFKGSDQQKFIKDLSGGERNRVHLAKVLRSGGNVILLDEPTNDLDIETLRALEDAILAFAGCVVVISHDRWFLDRIATHILAFEGNSHVEWFEGNYEEYEADRRRRLGDDADNPQRIKYKPISR</sequence>
<dbReference type="AlphaFoldDB" id="A0A9D1Q643"/>
<dbReference type="FunFam" id="3.40.50.300:FF:000011">
    <property type="entry name" value="Putative ABC transporter ATP-binding component"/>
    <property type="match status" value="1"/>
</dbReference>
<feature type="region of interest" description="PtIM" evidence="12">
    <location>
        <begin position="243"/>
        <end position="323"/>
    </location>
</feature>
<feature type="binding site" evidence="12">
    <location>
        <begin position="40"/>
        <end position="47"/>
    </location>
    <ligand>
        <name>ATP</name>
        <dbReference type="ChEBI" id="CHEBI:30616"/>
        <label>1</label>
    </ligand>
</feature>
<keyword evidence="11 12" id="KW-0648">Protein biosynthesis</keyword>
<comment type="catalytic activity">
    <reaction evidence="12">
        <text>ATP + H2O = ADP + phosphate + H(+)</text>
        <dbReference type="Rhea" id="RHEA:13065"/>
        <dbReference type="ChEBI" id="CHEBI:15377"/>
        <dbReference type="ChEBI" id="CHEBI:15378"/>
        <dbReference type="ChEBI" id="CHEBI:30616"/>
        <dbReference type="ChEBI" id="CHEBI:43474"/>
        <dbReference type="ChEBI" id="CHEBI:456216"/>
    </reaction>
</comment>
<keyword evidence="2 12" id="KW-0963">Cytoplasm</keyword>
<evidence type="ECO:0000256" key="12">
    <source>
        <dbReference type="HAMAP-Rule" id="MF_00847"/>
    </source>
</evidence>
<evidence type="ECO:0000259" key="14">
    <source>
        <dbReference type="PROSITE" id="PS50893"/>
    </source>
</evidence>
<keyword evidence="10 12" id="KW-0694">RNA-binding</keyword>
<proteinExistence type="inferred from homology"/>
<feature type="coiled-coil region" evidence="13">
    <location>
        <begin position="246"/>
        <end position="273"/>
    </location>
</feature>
<comment type="subcellular location">
    <subcellularLocation>
        <location evidence="12">Cytoplasm</location>
    </subcellularLocation>
    <text evidence="12">Associates with ribosomes and polysomes.</text>
</comment>
<comment type="domain">
    <text evidence="12">The arm domain is inserted in the first ABC transporter domain. Probably contacts ribosomal protein L1.</text>
</comment>
<name>A0A9D1Q643_9GAMM</name>
<comment type="function">
    <text evidence="12">A translation factor that gates the progression of the 70S ribosomal initiation complex (IC, containing tRNA(fMet) in the P-site) into the translation elongation cycle by using a mechanism sensitive to the ATP/ADP ratio. Binds to the 70S ribosome E-site where it modulates the state of the translating ribosome during subunit translocation. ATP hydrolysis probably frees it from the ribosome, which can enter the elongation phase.</text>
</comment>
<comment type="subunit">
    <text evidence="12">Monomer. Probably contacts ribosomal proteins L1, L5, L33 and S7, the 16S and 23S rRNA and the P-site containing tRNA(fMet).</text>
</comment>
<evidence type="ECO:0000256" key="8">
    <source>
        <dbReference type="ARBA" id="ARBA00022840"/>
    </source>
</evidence>
<dbReference type="GO" id="GO:0016887">
    <property type="term" value="F:ATP hydrolysis activity"/>
    <property type="evidence" value="ECO:0007669"/>
    <property type="project" value="UniProtKB-UniRule"/>
</dbReference>
<reference evidence="15" key="1">
    <citation type="journal article" date="2021" name="PeerJ">
        <title>Extensive microbial diversity within the chicken gut microbiome revealed by metagenomics and culture.</title>
        <authorList>
            <person name="Gilroy R."/>
            <person name="Ravi A."/>
            <person name="Getino M."/>
            <person name="Pursley I."/>
            <person name="Horton D.L."/>
            <person name="Alikhan N.F."/>
            <person name="Baker D."/>
            <person name="Gharbi K."/>
            <person name="Hall N."/>
            <person name="Watson M."/>
            <person name="Adriaenssens E.M."/>
            <person name="Foster-Nyarko E."/>
            <person name="Jarju S."/>
            <person name="Secka A."/>
            <person name="Antonio M."/>
            <person name="Oren A."/>
            <person name="Chaudhuri R.R."/>
            <person name="La Ragione R."/>
            <person name="Hildebrand F."/>
            <person name="Pallen M.J."/>
        </authorList>
    </citation>
    <scope>NUCLEOTIDE SEQUENCE</scope>
    <source>
        <strain evidence="15">CHK160-9182</strain>
    </source>
</reference>
<dbReference type="GO" id="GO:0043022">
    <property type="term" value="F:ribosome binding"/>
    <property type="evidence" value="ECO:0007669"/>
    <property type="project" value="UniProtKB-UniRule"/>
</dbReference>
<dbReference type="PANTHER" id="PTHR43858:SF1">
    <property type="entry name" value="ABC TRANSPORTER-RELATED PROTEIN"/>
    <property type="match status" value="1"/>
</dbReference>
<dbReference type="Proteomes" id="UP000823934">
    <property type="component" value="Unassembled WGS sequence"/>
</dbReference>
<keyword evidence="6 12" id="KW-0547">Nucleotide-binding</keyword>
<keyword evidence="7 12" id="KW-0378">Hydrolase</keyword>
<keyword evidence="5 12" id="KW-0677">Repeat</keyword>
<dbReference type="Pfam" id="PF12848">
    <property type="entry name" value="ABC_tran_Xtn"/>
    <property type="match status" value="1"/>
</dbReference>
<dbReference type="GO" id="GO:0005524">
    <property type="term" value="F:ATP binding"/>
    <property type="evidence" value="ECO:0007669"/>
    <property type="project" value="UniProtKB-UniRule"/>
</dbReference>
<dbReference type="FunFam" id="3.40.50.300:FF:000183">
    <property type="entry name" value="ABC transporter ATP-binding protein yjjK"/>
    <property type="match status" value="1"/>
</dbReference>
<dbReference type="Gene3D" id="3.40.50.300">
    <property type="entry name" value="P-loop containing nucleotide triphosphate hydrolases"/>
    <property type="match status" value="2"/>
</dbReference>
<dbReference type="PROSITE" id="PS00211">
    <property type="entry name" value="ABC_TRANSPORTER_1"/>
    <property type="match status" value="1"/>
</dbReference>
<evidence type="ECO:0000313" key="15">
    <source>
        <dbReference type="EMBL" id="HIW06131.1"/>
    </source>
</evidence>
<keyword evidence="3 12" id="KW-0820">tRNA-binding</keyword>
<evidence type="ECO:0000256" key="11">
    <source>
        <dbReference type="ARBA" id="ARBA00022917"/>
    </source>
</evidence>
<dbReference type="HAMAP" id="MF_00847">
    <property type="entry name" value="EttA"/>
    <property type="match status" value="1"/>
</dbReference>
<comment type="similarity">
    <text evidence="1 12">Belongs to the ABC transporter superfamily. ABCF family. Translational throttle EttA subfamily.</text>
</comment>
<dbReference type="EMBL" id="DXHP01000051">
    <property type="protein sequence ID" value="HIW06131.1"/>
    <property type="molecule type" value="Genomic_DNA"/>
</dbReference>
<keyword evidence="8 12" id="KW-0067">ATP-binding</keyword>
<evidence type="ECO:0000256" key="6">
    <source>
        <dbReference type="ARBA" id="ARBA00022741"/>
    </source>
</evidence>
<evidence type="ECO:0000256" key="13">
    <source>
        <dbReference type="SAM" id="Coils"/>
    </source>
</evidence>
<keyword evidence="4 12" id="KW-0699">rRNA-binding</keyword>
<protein>
    <recommendedName>
        <fullName evidence="12">Energy-dependent translational throttle protein EttA</fullName>
        <ecNumber evidence="12">3.6.1.-</ecNumber>
    </recommendedName>
    <alternativeName>
        <fullName evidence="12">Translational regulatory factor EttA</fullName>
    </alternativeName>
</protein>
<evidence type="ECO:0000256" key="1">
    <source>
        <dbReference type="ARBA" id="ARBA00005868"/>
    </source>
</evidence>
<evidence type="ECO:0000256" key="9">
    <source>
        <dbReference type="ARBA" id="ARBA00022845"/>
    </source>
</evidence>
<feature type="domain" description="ABC transporter" evidence="14">
    <location>
        <begin position="7"/>
        <end position="260"/>
    </location>
</feature>
<dbReference type="NCBIfam" id="NF008775">
    <property type="entry name" value="PRK11819.1"/>
    <property type="match status" value="1"/>
</dbReference>
<dbReference type="InterPro" id="IPR032781">
    <property type="entry name" value="ABC_tran_Xtn"/>
</dbReference>